<organism evidence="3 4">
    <name type="scientific">Thiorhodococcus drewsii AZ1</name>
    <dbReference type="NCBI Taxonomy" id="765913"/>
    <lineage>
        <taxon>Bacteria</taxon>
        <taxon>Pseudomonadati</taxon>
        <taxon>Pseudomonadota</taxon>
        <taxon>Gammaproteobacteria</taxon>
        <taxon>Chromatiales</taxon>
        <taxon>Chromatiaceae</taxon>
        <taxon>Thiorhodococcus</taxon>
    </lineage>
</organism>
<evidence type="ECO:0000256" key="2">
    <source>
        <dbReference type="SAM" id="SignalP"/>
    </source>
</evidence>
<protein>
    <recommendedName>
        <fullName evidence="5">Zinc resistance-associated protein</fullName>
    </recommendedName>
</protein>
<accession>G2E646</accession>
<keyword evidence="4" id="KW-1185">Reference proteome</keyword>
<feature type="region of interest" description="Disordered" evidence="1">
    <location>
        <begin position="101"/>
        <end position="129"/>
    </location>
</feature>
<dbReference type="EMBL" id="AFWT01000037">
    <property type="protein sequence ID" value="EGV28463.1"/>
    <property type="molecule type" value="Genomic_DNA"/>
</dbReference>
<proteinExistence type="predicted"/>
<dbReference type="STRING" id="765913.ThidrDRAFT_3759"/>
<evidence type="ECO:0000313" key="4">
    <source>
        <dbReference type="Proteomes" id="UP000004200"/>
    </source>
</evidence>
<feature type="signal peptide" evidence="2">
    <location>
        <begin position="1"/>
        <end position="23"/>
    </location>
</feature>
<evidence type="ECO:0000313" key="3">
    <source>
        <dbReference type="EMBL" id="EGV28463.1"/>
    </source>
</evidence>
<feature type="compositionally biased region" description="Basic and acidic residues" evidence="1">
    <location>
        <begin position="119"/>
        <end position="129"/>
    </location>
</feature>
<dbReference type="eggNOG" id="ENOG5031VD7">
    <property type="taxonomic scope" value="Bacteria"/>
</dbReference>
<evidence type="ECO:0008006" key="5">
    <source>
        <dbReference type="Google" id="ProtNLM"/>
    </source>
</evidence>
<reference evidence="3 4" key="1">
    <citation type="submission" date="2011-06" db="EMBL/GenBank/DDBJ databases">
        <title>The draft genome of Thiorhodococcus drewsii AZ1.</title>
        <authorList>
            <consortium name="US DOE Joint Genome Institute (JGI-PGF)"/>
            <person name="Lucas S."/>
            <person name="Han J."/>
            <person name="Lapidus A."/>
            <person name="Cheng J.-F."/>
            <person name="Goodwin L."/>
            <person name="Pitluck S."/>
            <person name="Peters L."/>
            <person name="Land M.L."/>
            <person name="Hauser L."/>
            <person name="Vogl K."/>
            <person name="Liu Z."/>
            <person name="Imhoff J."/>
            <person name="Thiel V."/>
            <person name="Frigaard N.-U."/>
            <person name="Bryant D.A."/>
            <person name="Woyke T.J."/>
        </authorList>
    </citation>
    <scope>NUCLEOTIDE SEQUENCE [LARGE SCALE GENOMIC DNA]</scope>
    <source>
        <strain evidence="3 4">AZ1</strain>
    </source>
</reference>
<evidence type="ECO:0000256" key="1">
    <source>
        <dbReference type="SAM" id="MobiDB-lite"/>
    </source>
</evidence>
<dbReference type="RefSeq" id="WP_007042472.1">
    <property type="nucleotide sequence ID" value="NZ_AFWT01000037.1"/>
</dbReference>
<keyword evidence="2" id="KW-0732">Signal</keyword>
<comment type="caution">
    <text evidence="3">The sequence shown here is derived from an EMBL/GenBank/DDBJ whole genome shotgun (WGS) entry which is preliminary data.</text>
</comment>
<sequence length="129" mass="15374">MHILTRSLLIVTLGAAIAAPAQARPHRGGVYDRMDHQVRIMERGIESGALTKREVKILRREQYKIRDLAKDLRAEGYSSHKRRRILDRRLDRAEDHIRAFMHNDARRYRQDRRHGPSSRQRDNDGHRYW</sequence>
<dbReference type="AlphaFoldDB" id="G2E646"/>
<dbReference type="OrthoDB" id="9866638at2"/>
<gene>
    <name evidence="3" type="ORF">ThidrDRAFT_3759</name>
</gene>
<dbReference type="Proteomes" id="UP000004200">
    <property type="component" value="Unassembled WGS sequence"/>
</dbReference>
<name>G2E646_9GAMM</name>
<feature type="chain" id="PRO_5003429015" description="Zinc resistance-associated protein" evidence="2">
    <location>
        <begin position="24"/>
        <end position="129"/>
    </location>
</feature>